<dbReference type="RefSeq" id="WP_014220258.1">
    <property type="nucleotide sequence ID" value="NZ_LWBO01000004.1"/>
</dbReference>
<dbReference type="PANTHER" id="PTHR30273:SF2">
    <property type="entry name" value="PROTEIN FECR"/>
    <property type="match status" value="1"/>
</dbReference>
<evidence type="ECO:0000259" key="3">
    <source>
        <dbReference type="Pfam" id="PF16344"/>
    </source>
</evidence>
<dbReference type="InterPro" id="IPR006860">
    <property type="entry name" value="FecR"/>
</dbReference>
<dbReference type="Pfam" id="PF16344">
    <property type="entry name" value="FecR_C"/>
    <property type="match status" value="1"/>
</dbReference>
<dbReference type="InterPro" id="IPR032508">
    <property type="entry name" value="FecR_C"/>
</dbReference>
<dbReference type="Pfam" id="PF04773">
    <property type="entry name" value="FecR"/>
    <property type="match status" value="1"/>
</dbReference>
<comment type="caution">
    <text evidence="4">The sequence shown here is derived from an EMBL/GenBank/DDBJ whole genome shotgun (WGS) entry which is preliminary data.</text>
</comment>
<dbReference type="Gene3D" id="2.60.120.1440">
    <property type="match status" value="1"/>
</dbReference>
<reference evidence="4 5" key="1">
    <citation type="submission" date="2016-04" db="EMBL/GenBank/DDBJ databases">
        <authorList>
            <person name="Chen L."/>
            <person name="Zhuang W."/>
            <person name="Wang G."/>
        </authorList>
    </citation>
    <scope>NUCLEOTIDE SEQUENCE [LARGE SCALE GENOMIC DNA]</scope>
    <source>
        <strain evidence="5">GR20</strain>
    </source>
</reference>
<dbReference type="Gene3D" id="3.55.50.30">
    <property type="match status" value="1"/>
</dbReference>
<evidence type="ECO:0000313" key="5">
    <source>
        <dbReference type="Proteomes" id="UP000192277"/>
    </source>
</evidence>
<evidence type="ECO:0000259" key="2">
    <source>
        <dbReference type="Pfam" id="PF04773"/>
    </source>
</evidence>
<feature type="transmembrane region" description="Helical" evidence="1">
    <location>
        <begin position="105"/>
        <end position="123"/>
    </location>
</feature>
<keyword evidence="1" id="KW-0472">Membrane</keyword>
<gene>
    <name evidence="4" type="ORF">A4D02_23760</name>
</gene>
<evidence type="ECO:0000313" key="4">
    <source>
        <dbReference type="EMBL" id="OQP52214.1"/>
    </source>
</evidence>
<sequence length="419" mass="45896">MATDSQHIIYLLGRYSSGQATSNEVDQLLTLLRTEDHDETVVSFIENQLTTFEPNNAEDIAFWKNRLKGGAQQITGVAIDSNDTPVVEISELVRPVHRVHFLRKWGWAAASIILALSLGVYLLTTNTKRTLPPANVVQAADIAPGKNGAVLTLADGSKVVLDSLGNGVVASQNGAQVVLKGGSLAYDPNGSTNGEVAYNTMSTPKGRQFQVTLPDGTKVWLNAASSLRYPTAFTGTERKVTVTGEAYFEVAHNARMPFVVNVIDKEEVTVLGTHFNINAYENEKAIHTTLLQGSVRISSRQWAVGSGEEAKGEQSVMLKPGEQVSLSQSSQLSHPIPVQTDEVIAWKNGLFNFEGASLSEIMRQLERWYDIEVSYEKGIPDVEFEGKMTRDVPLSDLLTMLEKSDIHFKIEGRKLIVLP</sequence>
<dbReference type="Proteomes" id="UP000192277">
    <property type="component" value="Unassembled WGS sequence"/>
</dbReference>
<feature type="domain" description="FecR protein" evidence="2">
    <location>
        <begin position="200"/>
        <end position="296"/>
    </location>
</feature>
<proteinExistence type="predicted"/>
<organism evidence="4 5">
    <name type="scientific">Niastella koreensis</name>
    <dbReference type="NCBI Taxonomy" id="354356"/>
    <lineage>
        <taxon>Bacteria</taxon>
        <taxon>Pseudomonadati</taxon>
        <taxon>Bacteroidota</taxon>
        <taxon>Chitinophagia</taxon>
        <taxon>Chitinophagales</taxon>
        <taxon>Chitinophagaceae</taxon>
        <taxon>Niastella</taxon>
    </lineage>
</organism>
<dbReference type="EMBL" id="LWBO01000004">
    <property type="protein sequence ID" value="OQP52214.1"/>
    <property type="molecule type" value="Genomic_DNA"/>
</dbReference>
<keyword evidence="1" id="KW-1133">Transmembrane helix</keyword>
<evidence type="ECO:0000256" key="1">
    <source>
        <dbReference type="SAM" id="Phobius"/>
    </source>
</evidence>
<dbReference type="PANTHER" id="PTHR30273">
    <property type="entry name" value="PERIPLASMIC SIGNAL SENSOR AND SIGMA FACTOR ACTIVATOR FECR-RELATED"/>
    <property type="match status" value="1"/>
</dbReference>
<keyword evidence="5" id="KW-1185">Reference proteome</keyword>
<keyword evidence="1" id="KW-0812">Transmembrane</keyword>
<name>A0ABX3P0Z6_9BACT</name>
<protein>
    <submittedName>
        <fullName evidence="4">Iron dicitrate transport regulator FecR</fullName>
    </submittedName>
</protein>
<accession>A0ABX3P0Z6</accession>
<feature type="domain" description="Protein FecR C-terminal" evidence="3">
    <location>
        <begin position="351"/>
        <end position="417"/>
    </location>
</feature>
<dbReference type="InterPro" id="IPR012373">
    <property type="entry name" value="Ferrdict_sens_TM"/>
</dbReference>